<feature type="repeat" description="Solcar" evidence="6">
    <location>
        <begin position="147"/>
        <end position="226"/>
    </location>
</feature>
<dbReference type="EMBL" id="HBGK01020246">
    <property type="protein sequence ID" value="CAD9281385.1"/>
    <property type="molecule type" value="Transcribed_RNA"/>
</dbReference>
<evidence type="ECO:0000256" key="9">
    <source>
        <dbReference type="SAM" id="SignalP"/>
    </source>
</evidence>
<dbReference type="AlphaFoldDB" id="A0A7S1UZG9"/>
<dbReference type="SUPFAM" id="SSF103506">
    <property type="entry name" value="Mitochondrial carrier"/>
    <property type="match status" value="1"/>
</dbReference>
<comment type="subcellular location">
    <subcellularLocation>
        <location evidence="1">Membrane</location>
        <topology evidence="1">Multi-pass membrane protein</topology>
    </subcellularLocation>
</comment>
<evidence type="ECO:0000256" key="4">
    <source>
        <dbReference type="ARBA" id="ARBA00022737"/>
    </source>
</evidence>
<sequence length="477" mass="52487">MIFRLSGCWSWLWCLLFVVLLDRHHCCLARRSTTASGCTFTHVGRRRTTSGNRAVITAGGGWDAPVVRSAHLSCREERQVFREASDAFLRIRSRKNDDEDHNDVEEVSRRQQQGKEALVEEVRSSAADSARGGGAAAAAALAAPRALVFWENMVAGAASRSVAQTVMHPANTMKTILQSSRKPETIAQLMSPQNFIRLTRGAGANFILSLPTGAVNFAVLEFIRSRLSMIVERNEFLRKRSNRIGPGLDFLSSGISTVVTSIVSTPQMMVVDNIMAGNYPGLRAAASGLATSKGLSGFYAGWWPGLAGKIPSYAFTWTLFQQLKTAHKRIYKRPAKDFENSIMGCIASATTVSIMIPMDTIKTRLVTQTGGGLAAGSVPYKGILDCAMRVSREEGVRALYRGLPPRLISVVPMIGIQFGVYEFMKKFMVERDIKRKSLREDTYTKEEVLEEASMEVSASQAVPLPAPKFKSIYRFGK</sequence>
<protein>
    <recommendedName>
        <fullName evidence="11">Mitochondrial carrier protein</fullName>
    </recommendedName>
</protein>
<accession>A0A7S1UZG9</accession>
<feature type="compositionally biased region" description="Basic and acidic residues" evidence="8">
    <location>
        <begin position="97"/>
        <end position="109"/>
    </location>
</feature>
<dbReference type="PANTHER" id="PTHR24089">
    <property type="entry name" value="SOLUTE CARRIER FAMILY 25"/>
    <property type="match status" value="1"/>
</dbReference>
<keyword evidence="2 7" id="KW-0813">Transport</keyword>
<dbReference type="InterPro" id="IPR023395">
    <property type="entry name" value="MCP_dom_sf"/>
</dbReference>
<comment type="similarity">
    <text evidence="7">Belongs to the mitochondrial carrier (TC 2.A.29) family.</text>
</comment>
<keyword evidence="9" id="KW-0732">Signal</keyword>
<evidence type="ECO:0000256" key="6">
    <source>
        <dbReference type="PROSITE-ProRule" id="PRU00282"/>
    </source>
</evidence>
<dbReference type="GO" id="GO:0055085">
    <property type="term" value="P:transmembrane transport"/>
    <property type="evidence" value="ECO:0007669"/>
    <property type="project" value="InterPro"/>
</dbReference>
<dbReference type="InterPro" id="IPR002067">
    <property type="entry name" value="MCP"/>
</dbReference>
<organism evidence="10">
    <name type="scientific">Grammatophora oceanica</name>
    <dbReference type="NCBI Taxonomy" id="210454"/>
    <lineage>
        <taxon>Eukaryota</taxon>
        <taxon>Sar</taxon>
        <taxon>Stramenopiles</taxon>
        <taxon>Ochrophyta</taxon>
        <taxon>Bacillariophyta</taxon>
        <taxon>Fragilariophyceae</taxon>
        <taxon>Fragilariophycidae</taxon>
        <taxon>Rhabdonematales</taxon>
        <taxon>Grammatophoraceae</taxon>
        <taxon>Grammatophora</taxon>
    </lineage>
</organism>
<gene>
    <name evidence="10" type="ORF">GOCE00092_LOCUS10295</name>
</gene>
<dbReference type="GO" id="GO:0016020">
    <property type="term" value="C:membrane"/>
    <property type="evidence" value="ECO:0007669"/>
    <property type="project" value="UniProtKB-SubCell"/>
</dbReference>
<feature type="region of interest" description="Disordered" evidence="8">
    <location>
        <begin position="97"/>
        <end position="116"/>
    </location>
</feature>
<feature type="chain" id="PRO_5031493443" description="Mitochondrial carrier protein" evidence="9">
    <location>
        <begin position="30"/>
        <end position="477"/>
    </location>
</feature>
<proteinExistence type="inferred from homology"/>
<feature type="repeat" description="Solcar" evidence="6">
    <location>
        <begin position="335"/>
        <end position="427"/>
    </location>
</feature>
<evidence type="ECO:0000256" key="3">
    <source>
        <dbReference type="ARBA" id="ARBA00022692"/>
    </source>
</evidence>
<evidence type="ECO:0000256" key="5">
    <source>
        <dbReference type="ARBA" id="ARBA00023136"/>
    </source>
</evidence>
<evidence type="ECO:0000313" key="10">
    <source>
        <dbReference type="EMBL" id="CAD9281385.1"/>
    </source>
</evidence>
<feature type="repeat" description="Solcar" evidence="6">
    <location>
        <begin position="244"/>
        <end position="326"/>
    </location>
</feature>
<evidence type="ECO:0000256" key="2">
    <source>
        <dbReference type="ARBA" id="ARBA00022448"/>
    </source>
</evidence>
<evidence type="ECO:0008006" key="11">
    <source>
        <dbReference type="Google" id="ProtNLM"/>
    </source>
</evidence>
<evidence type="ECO:0000256" key="7">
    <source>
        <dbReference type="RuleBase" id="RU000488"/>
    </source>
</evidence>
<dbReference type="Gene3D" id="1.50.40.10">
    <property type="entry name" value="Mitochondrial carrier domain"/>
    <property type="match status" value="1"/>
</dbReference>
<keyword evidence="4" id="KW-0677">Repeat</keyword>
<name>A0A7S1UZG9_9STRA</name>
<reference evidence="10" key="1">
    <citation type="submission" date="2021-01" db="EMBL/GenBank/DDBJ databases">
        <authorList>
            <person name="Corre E."/>
            <person name="Pelletier E."/>
            <person name="Niang G."/>
            <person name="Scheremetjew M."/>
            <person name="Finn R."/>
            <person name="Kale V."/>
            <person name="Holt S."/>
            <person name="Cochrane G."/>
            <person name="Meng A."/>
            <person name="Brown T."/>
            <person name="Cohen L."/>
        </authorList>
    </citation>
    <scope>NUCLEOTIDE SEQUENCE</scope>
    <source>
        <strain evidence="10">CCMP 410</strain>
    </source>
</reference>
<feature type="signal peptide" evidence="9">
    <location>
        <begin position="1"/>
        <end position="29"/>
    </location>
</feature>
<evidence type="ECO:0000256" key="1">
    <source>
        <dbReference type="ARBA" id="ARBA00004141"/>
    </source>
</evidence>
<dbReference type="InterPro" id="IPR018108">
    <property type="entry name" value="MCP_transmembrane"/>
</dbReference>
<evidence type="ECO:0000256" key="8">
    <source>
        <dbReference type="SAM" id="MobiDB-lite"/>
    </source>
</evidence>
<dbReference type="PROSITE" id="PS50920">
    <property type="entry name" value="SOLCAR"/>
    <property type="match status" value="3"/>
</dbReference>
<keyword evidence="3 6" id="KW-0812">Transmembrane</keyword>
<dbReference type="Pfam" id="PF00153">
    <property type="entry name" value="Mito_carr"/>
    <property type="match status" value="3"/>
</dbReference>
<keyword evidence="5 6" id="KW-0472">Membrane</keyword>
<dbReference type="PRINTS" id="PR00926">
    <property type="entry name" value="MITOCARRIER"/>
</dbReference>